<evidence type="ECO:0000313" key="3">
    <source>
        <dbReference type="Proteomes" id="UP000027647"/>
    </source>
</evidence>
<feature type="region of interest" description="Disordered" evidence="1">
    <location>
        <begin position="38"/>
        <end position="67"/>
    </location>
</feature>
<name>A0A074M2V6_ERYLO</name>
<sequence>MIDYFALALGHGLLVLAFLRLVVRDNLDIDPAITQMKEAAQAKKPKTRANRRKVEAPSAHEEGAPKP</sequence>
<accession>A0A074M2V6</accession>
<feature type="compositionally biased region" description="Basic and acidic residues" evidence="1">
    <location>
        <begin position="52"/>
        <end position="67"/>
    </location>
</feature>
<dbReference type="RefSeq" id="WP_034961633.1">
    <property type="nucleotide sequence ID" value="NZ_JMIW01000007.1"/>
</dbReference>
<dbReference type="STRING" id="1044.EH31_15460"/>
<proteinExistence type="predicted"/>
<reference evidence="2 3" key="1">
    <citation type="submission" date="2014-04" db="EMBL/GenBank/DDBJ databases">
        <title>A comprehensive comparison of genomes of Erythrobacter spp. strains.</title>
        <authorList>
            <person name="Zheng Q."/>
        </authorList>
    </citation>
    <scope>NUCLEOTIDE SEQUENCE [LARGE SCALE GENOMIC DNA]</scope>
    <source>
        <strain evidence="2 3">DSM 6997</strain>
    </source>
</reference>
<comment type="caution">
    <text evidence="2">The sequence shown here is derived from an EMBL/GenBank/DDBJ whole genome shotgun (WGS) entry which is preliminary data.</text>
</comment>
<gene>
    <name evidence="2" type="ORF">EH31_15460</name>
</gene>
<dbReference type="Proteomes" id="UP000027647">
    <property type="component" value="Unassembled WGS sequence"/>
</dbReference>
<dbReference type="AlphaFoldDB" id="A0A074M2V6"/>
<dbReference type="EMBL" id="JMIW01000007">
    <property type="protein sequence ID" value="KEO88831.1"/>
    <property type="molecule type" value="Genomic_DNA"/>
</dbReference>
<organism evidence="2 3">
    <name type="scientific">Erythrobacter longus</name>
    <dbReference type="NCBI Taxonomy" id="1044"/>
    <lineage>
        <taxon>Bacteria</taxon>
        <taxon>Pseudomonadati</taxon>
        <taxon>Pseudomonadota</taxon>
        <taxon>Alphaproteobacteria</taxon>
        <taxon>Sphingomonadales</taxon>
        <taxon>Erythrobacteraceae</taxon>
        <taxon>Erythrobacter/Porphyrobacter group</taxon>
        <taxon>Erythrobacter</taxon>
    </lineage>
</organism>
<protein>
    <submittedName>
        <fullName evidence="2">Uncharacterized protein</fullName>
    </submittedName>
</protein>
<evidence type="ECO:0000313" key="2">
    <source>
        <dbReference type="EMBL" id="KEO88831.1"/>
    </source>
</evidence>
<evidence type="ECO:0000256" key="1">
    <source>
        <dbReference type="SAM" id="MobiDB-lite"/>
    </source>
</evidence>
<keyword evidence="3" id="KW-1185">Reference proteome</keyword>